<gene>
    <name evidence="2" type="ORF">GCM10010393_16500</name>
</gene>
<keyword evidence="3" id="KW-1185">Reference proteome</keyword>
<evidence type="ECO:0000256" key="1">
    <source>
        <dbReference type="SAM" id="MobiDB-lite"/>
    </source>
</evidence>
<evidence type="ECO:0000313" key="3">
    <source>
        <dbReference type="Proteomes" id="UP001499942"/>
    </source>
</evidence>
<reference evidence="3" key="1">
    <citation type="journal article" date="2019" name="Int. J. Syst. Evol. Microbiol.">
        <title>The Global Catalogue of Microorganisms (GCM) 10K type strain sequencing project: providing services to taxonomists for standard genome sequencing and annotation.</title>
        <authorList>
            <consortium name="The Broad Institute Genomics Platform"/>
            <consortium name="The Broad Institute Genome Sequencing Center for Infectious Disease"/>
            <person name="Wu L."/>
            <person name="Ma J."/>
        </authorList>
    </citation>
    <scope>NUCLEOTIDE SEQUENCE [LARGE SCALE GENOMIC DNA]</scope>
    <source>
        <strain evidence="3">JCM 5062</strain>
    </source>
</reference>
<accession>A0ABP5YSH4</accession>
<name>A0ABP5YSH4_9ACTN</name>
<feature type="region of interest" description="Disordered" evidence="1">
    <location>
        <begin position="15"/>
        <end position="59"/>
    </location>
</feature>
<comment type="caution">
    <text evidence="2">The sequence shown here is derived from an EMBL/GenBank/DDBJ whole genome shotgun (WGS) entry which is preliminary data.</text>
</comment>
<organism evidence="2 3">
    <name type="scientific">Streptomyces gobitricini</name>
    <dbReference type="NCBI Taxonomy" id="68211"/>
    <lineage>
        <taxon>Bacteria</taxon>
        <taxon>Bacillati</taxon>
        <taxon>Actinomycetota</taxon>
        <taxon>Actinomycetes</taxon>
        <taxon>Kitasatosporales</taxon>
        <taxon>Streptomycetaceae</taxon>
        <taxon>Streptomyces</taxon>
    </lineage>
</organism>
<protein>
    <submittedName>
        <fullName evidence="2">Uncharacterized protein</fullName>
    </submittedName>
</protein>
<sequence>MVFAVAVGGVATAAHAGQVPGGTSRVVAGDEGPSAPKPGVAAVTGASAEGSPAGTSAGA</sequence>
<evidence type="ECO:0000313" key="2">
    <source>
        <dbReference type="EMBL" id="GAA2486162.1"/>
    </source>
</evidence>
<dbReference type="Proteomes" id="UP001499942">
    <property type="component" value="Unassembled WGS sequence"/>
</dbReference>
<dbReference type="EMBL" id="BAAASR010000008">
    <property type="protein sequence ID" value="GAA2486162.1"/>
    <property type="molecule type" value="Genomic_DNA"/>
</dbReference>
<proteinExistence type="predicted"/>